<keyword evidence="3" id="KW-0732">Signal</keyword>
<name>A0A9D1HAF0_9FLAO</name>
<dbReference type="InterPro" id="IPR039910">
    <property type="entry name" value="D15-like"/>
</dbReference>
<dbReference type="InterPro" id="IPR000184">
    <property type="entry name" value="Bac_surfAg_D15"/>
</dbReference>
<comment type="caution">
    <text evidence="7">The sequence shown here is derived from an EMBL/GenBank/DDBJ whole genome shotgun (WGS) entry which is preliminary data.</text>
</comment>
<reference evidence="7" key="1">
    <citation type="submission" date="2020-10" db="EMBL/GenBank/DDBJ databases">
        <authorList>
            <person name="Gilroy R."/>
        </authorList>
    </citation>
    <scope>NUCLEOTIDE SEQUENCE</scope>
    <source>
        <strain evidence="7">1383</strain>
    </source>
</reference>
<keyword evidence="5" id="KW-0998">Cell outer membrane</keyword>
<evidence type="ECO:0000256" key="1">
    <source>
        <dbReference type="ARBA" id="ARBA00004370"/>
    </source>
</evidence>
<evidence type="ECO:0000256" key="5">
    <source>
        <dbReference type="ARBA" id="ARBA00023237"/>
    </source>
</evidence>
<dbReference type="PANTHER" id="PTHR12815">
    <property type="entry name" value="SORTING AND ASSEMBLY MACHINERY SAMM50 PROTEIN FAMILY MEMBER"/>
    <property type="match status" value="1"/>
</dbReference>
<protein>
    <submittedName>
        <fullName evidence="7">BamA/TamA family outer membrane protein</fullName>
    </submittedName>
</protein>
<dbReference type="PROSITE" id="PS51257">
    <property type="entry name" value="PROKAR_LIPOPROTEIN"/>
    <property type="match status" value="1"/>
</dbReference>
<dbReference type="Proteomes" id="UP000824161">
    <property type="component" value="Unassembled WGS sequence"/>
</dbReference>
<keyword evidence="4" id="KW-0472">Membrane</keyword>
<gene>
    <name evidence="7" type="ORF">IAC44_07135</name>
</gene>
<evidence type="ECO:0000259" key="6">
    <source>
        <dbReference type="Pfam" id="PF01103"/>
    </source>
</evidence>
<dbReference type="PANTHER" id="PTHR12815:SF47">
    <property type="entry name" value="TRANSLOCATION AND ASSEMBLY MODULE SUBUNIT TAMA"/>
    <property type="match status" value="1"/>
</dbReference>
<keyword evidence="2" id="KW-0812">Transmembrane</keyword>
<dbReference type="AlphaFoldDB" id="A0A9D1HAF0"/>
<evidence type="ECO:0000256" key="4">
    <source>
        <dbReference type="ARBA" id="ARBA00023136"/>
    </source>
</evidence>
<evidence type="ECO:0000313" key="7">
    <source>
        <dbReference type="EMBL" id="HIT98593.1"/>
    </source>
</evidence>
<feature type="domain" description="Bacterial surface antigen (D15)" evidence="6">
    <location>
        <begin position="675"/>
        <end position="850"/>
    </location>
</feature>
<sequence>MIKNILAKIRIFAVTVLPAGLGLLSSCSPYKNIPAGDHLVVANRYDINDRQKHNPDFSPYIRQAPNKKLLFFFPIKLSLYNAAREDPQAAFDQWEAEHQGSVKFLRFFFSQKGIDRIDSTYVGFNRSLKKLGEPPVLYDPSLATRSVNNIESFYHNQGYFRAQASSQATFEGDKAVVQYTVSTGTPYTIDSVNYDIESEVLRELYLQALPGSLIRSGDRYNKDILEVDEANRLTEYFKQHGVYDFTPEYIHYVVDTNGYDHRAQILVEINNLRRQTSSGTYSVPFHKWRVSRINVYTDFQYDARERTYGDTLEYNGLHIFARQKVPYKPWVLGDAIFFRPGEYFALSDYNNTYKALRALRLFSTVSIAMNPDPDNPQEDIVADIYLNPVKRYAANVNFEISRSSLLGIGTSINLQFTKYNAFHGGEIWNNSLRTTLGSYNEPNGKSGFLNAYEISLTTSLTFPRFLLPFRMDRLIPKRMSPKTNASLSYGTQKNVGLNRNNFSFSWDYTWEQSRTVQHKIGLIRFAYLHNTNKYNYYNIFSDSDRDEVIEDYLGLHPDLVDPDPANPGEYTYQIENIIYNDQAFKESDPTGHRVIADDLYQFARYTSDFVIPSISYTFTFNNQRYDKSRDFHYLQIETVLSGNLLNALAHTLNLPSTTLPTGETVHELFGVPFAQFAKFNVNYSRYLNFGRKKNHTLAYRLYFGLTLPYGNSPTQVPFSESYFGGGVNYERGWRAYELGPGSVSDKTHTYNVGNLKLTASLEYRFPLYKSLYGALFFDTGNIWFTSEKLYSDPKGVFHFDTFLKELSLTSGVGLRYDFQFFVARLDMGLQTVDPSQAEGHRWVLFKNGMSRATFQFALAYPF</sequence>
<proteinExistence type="predicted"/>
<comment type="subcellular location">
    <subcellularLocation>
        <location evidence="1">Membrane</location>
    </subcellularLocation>
</comment>
<evidence type="ECO:0000313" key="8">
    <source>
        <dbReference type="Proteomes" id="UP000824161"/>
    </source>
</evidence>
<accession>A0A9D1HAF0</accession>
<dbReference type="Pfam" id="PF01103">
    <property type="entry name" value="Omp85"/>
    <property type="match status" value="1"/>
</dbReference>
<evidence type="ECO:0000256" key="2">
    <source>
        <dbReference type="ARBA" id="ARBA00022692"/>
    </source>
</evidence>
<dbReference type="Gene3D" id="2.40.160.50">
    <property type="entry name" value="membrane protein fhac: a member of the omp85/tpsb transporter family"/>
    <property type="match status" value="1"/>
</dbReference>
<dbReference type="EMBL" id="DVLY01000181">
    <property type="protein sequence ID" value="HIT98593.1"/>
    <property type="molecule type" value="Genomic_DNA"/>
</dbReference>
<evidence type="ECO:0000256" key="3">
    <source>
        <dbReference type="ARBA" id="ARBA00022729"/>
    </source>
</evidence>
<reference evidence="7" key="2">
    <citation type="journal article" date="2021" name="PeerJ">
        <title>Extensive microbial diversity within the chicken gut microbiome revealed by metagenomics and culture.</title>
        <authorList>
            <person name="Gilroy R."/>
            <person name="Ravi A."/>
            <person name="Getino M."/>
            <person name="Pursley I."/>
            <person name="Horton D.L."/>
            <person name="Alikhan N.F."/>
            <person name="Baker D."/>
            <person name="Gharbi K."/>
            <person name="Hall N."/>
            <person name="Watson M."/>
            <person name="Adriaenssens E.M."/>
            <person name="Foster-Nyarko E."/>
            <person name="Jarju S."/>
            <person name="Secka A."/>
            <person name="Antonio M."/>
            <person name="Oren A."/>
            <person name="Chaudhuri R.R."/>
            <person name="La Ragione R."/>
            <person name="Hildebrand F."/>
            <person name="Pallen M.J."/>
        </authorList>
    </citation>
    <scope>NUCLEOTIDE SEQUENCE</scope>
    <source>
        <strain evidence="7">1383</strain>
    </source>
</reference>
<dbReference type="GO" id="GO:0019867">
    <property type="term" value="C:outer membrane"/>
    <property type="evidence" value="ECO:0007669"/>
    <property type="project" value="InterPro"/>
</dbReference>
<organism evidence="7 8">
    <name type="scientific">Candidatus Merdimorpha stercoravium</name>
    <dbReference type="NCBI Taxonomy" id="2840863"/>
    <lineage>
        <taxon>Bacteria</taxon>
        <taxon>Pseudomonadati</taxon>
        <taxon>Bacteroidota</taxon>
        <taxon>Flavobacteriia</taxon>
        <taxon>Flavobacteriales</taxon>
        <taxon>Candidatus Merdimorpha</taxon>
    </lineage>
</organism>